<proteinExistence type="predicted"/>
<dbReference type="PANTHER" id="PTHR12864">
    <property type="entry name" value="RAN BINDING PROTEIN 9-RELATED"/>
    <property type="match status" value="1"/>
</dbReference>
<dbReference type="InterPro" id="IPR043136">
    <property type="entry name" value="B30.2/SPRY_sf"/>
</dbReference>
<dbReference type="InterPro" id="IPR044736">
    <property type="entry name" value="Gid1/RanBPM/SPLA_SPRY"/>
</dbReference>
<dbReference type="EMBL" id="JAHRHJ020000010">
    <property type="protein sequence ID" value="KAH9297267.1"/>
    <property type="molecule type" value="Genomic_DNA"/>
</dbReference>
<dbReference type="InterPro" id="IPR013320">
    <property type="entry name" value="ConA-like_dom_sf"/>
</dbReference>
<name>A0AA38FD20_TAXCH</name>
<dbReference type="Proteomes" id="UP000824469">
    <property type="component" value="Unassembled WGS sequence"/>
</dbReference>
<sequence>MQTWLIVLAAGLPAAIAMACIIFITLNRHSGLKLNLQEALGGARGNSSEGRKTLREIYMDPNQKHCRLASMWRKSYSYSRRYPLQAFSWNNHPSLISEAVEHGWFTFGFTKTCVPSFSNKIWGLCNRASYTEGVEPEISWETGSRVNCFQKIRLNPGLSTKKNMNLLLPVQSVQTALPLPGPLTFPQVAYFEITILAEEGEQVCSSGSSKKFAEDDNSKLLRQPSNSEDHFKSCEMTSTAFNPDYMGDIAVKGLRSSIKDTYFPFSGMDPAGIPKVISLGLAVSGTAIYRLPGCERGSVGFHSTGLVFLNGMAHLDADKQEDKSASKTRAWSGVNTVIGCGFDPENKSVFYTLNGEQVYSLTCHSDEFSNPLYPTIAANYDVTVLVNLGQSLFNYLPSNEKR</sequence>
<protein>
    <recommendedName>
        <fullName evidence="2">SPRY domain-containing protein</fullName>
    </recommendedName>
</protein>
<accession>A0AA38FD20</accession>
<feature type="non-terminal residue" evidence="3">
    <location>
        <position position="1"/>
    </location>
</feature>
<dbReference type="InterPro" id="IPR003877">
    <property type="entry name" value="SPRY_dom"/>
</dbReference>
<evidence type="ECO:0000256" key="1">
    <source>
        <dbReference type="SAM" id="MobiDB-lite"/>
    </source>
</evidence>
<evidence type="ECO:0000259" key="2">
    <source>
        <dbReference type="SMART" id="SM00449"/>
    </source>
</evidence>
<dbReference type="Pfam" id="PF00622">
    <property type="entry name" value="SPRY"/>
    <property type="match status" value="1"/>
</dbReference>
<feature type="domain" description="SPRY" evidence="2">
    <location>
        <begin position="186"/>
        <end position="392"/>
    </location>
</feature>
<organism evidence="3 4">
    <name type="scientific">Taxus chinensis</name>
    <name type="common">Chinese yew</name>
    <name type="synonym">Taxus wallichiana var. chinensis</name>
    <dbReference type="NCBI Taxonomy" id="29808"/>
    <lineage>
        <taxon>Eukaryota</taxon>
        <taxon>Viridiplantae</taxon>
        <taxon>Streptophyta</taxon>
        <taxon>Embryophyta</taxon>
        <taxon>Tracheophyta</taxon>
        <taxon>Spermatophyta</taxon>
        <taxon>Pinopsida</taxon>
        <taxon>Pinidae</taxon>
        <taxon>Conifers II</taxon>
        <taxon>Cupressales</taxon>
        <taxon>Taxaceae</taxon>
        <taxon>Taxus</taxon>
    </lineage>
</organism>
<dbReference type="SUPFAM" id="SSF49899">
    <property type="entry name" value="Concanavalin A-like lectins/glucanases"/>
    <property type="match status" value="1"/>
</dbReference>
<evidence type="ECO:0000313" key="3">
    <source>
        <dbReference type="EMBL" id="KAH9297267.1"/>
    </source>
</evidence>
<dbReference type="OMA" id="NGRARNQ"/>
<keyword evidence="4" id="KW-1185">Reference proteome</keyword>
<evidence type="ECO:0000313" key="4">
    <source>
        <dbReference type="Proteomes" id="UP000824469"/>
    </source>
</evidence>
<dbReference type="CDD" id="cd12885">
    <property type="entry name" value="SPRY_RanBP_like"/>
    <property type="match status" value="1"/>
</dbReference>
<feature type="region of interest" description="Disordered" evidence="1">
    <location>
        <begin position="207"/>
        <end position="229"/>
    </location>
</feature>
<gene>
    <name evidence="3" type="ORF">KI387_028949</name>
</gene>
<dbReference type="Gene3D" id="2.60.120.920">
    <property type="match status" value="1"/>
</dbReference>
<dbReference type="AlphaFoldDB" id="A0AA38FD20"/>
<dbReference type="InterPro" id="IPR050618">
    <property type="entry name" value="Ubq-SigPath_Reg"/>
</dbReference>
<dbReference type="SMART" id="SM00449">
    <property type="entry name" value="SPRY"/>
    <property type="match status" value="1"/>
</dbReference>
<comment type="caution">
    <text evidence="3">The sequence shown here is derived from an EMBL/GenBank/DDBJ whole genome shotgun (WGS) entry which is preliminary data.</text>
</comment>
<reference evidence="3 4" key="1">
    <citation type="journal article" date="2021" name="Nat. Plants">
        <title>The Taxus genome provides insights into paclitaxel biosynthesis.</title>
        <authorList>
            <person name="Xiong X."/>
            <person name="Gou J."/>
            <person name="Liao Q."/>
            <person name="Li Y."/>
            <person name="Zhou Q."/>
            <person name="Bi G."/>
            <person name="Li C."/>
            <person name="Du R."/>
            <person name="Wang X."/>
            <person name="Sun T."/>
            <person name="Guo L."/>
            <person name="Liang H."/>
            <person name="Lu P."/>
            <person name="Wu Y."/>
            <person name="Zhang Z."/>
            <person name="Ro D.K."/>
            <person name="Shang Y."/>
            <person name="Huang S."/>
            <person name="Yan J."/>
        </authorList>
    </citation>
    <scope>NUCLEOTIDE SEQUENCE [LARGE SCALE GENOMIC DNA]</scope>
    <source>
        <strain evidence="3">Ta-2019</strain>
    </source>
</reference>